<feature type="region of interest" description="Disordered" evidence="1">
    <location>
        <begin position="1"/>
        <end position="67"/>
    </location>
</feature>
<evidence type="ECO:0000313" key="3">
    <source>
        <dbReference type="Proteomes" id="UP001187192"/>
    </source>
</evidence>
<accession>A0AA88DL29</accession>
<evidence type="ECO:0000313" key="2">
    <source>
        <dbReference type="EMBL" id="GMN57218.1"/>
    </source>
</evidence>
<feature type="compositionally biased region" description="Low complexity" evidence="1">
    <location>
        <begin position="1"/>
        <end position="17"/>
    </location>
</feature>
<organism evidence="2 3">
    <name type="scientific">Ficus carica</name>
    <name type="common">Common fig</name>
    <dbReference type="NCBI Taxonomy" id="3494"/>
    <lineage>
        <taxon>Eukaryota</taxon>
        <taxon>Viridiplantae</taxon>
        <taxon>Streptophyta</taxon>
        <taxon>Embryophyta</taxon>
        <taxon>Tracheophyta</taxon>
        <taxon>Spermatophyta</taxon>
        <taxon>Magnoliopsida</taxon>
        <taxon>eudicotyledons</taxon>
        <taxon>Gunneridae</taxon>
        <taxon>Pentapetalae</taxon>
        <taxon>rosids</taxon>
        <taxon>fabids</taxon>
        <taxon>Rosales</taxon>
        <taxon>Moraceae</taxon>
        <taxon>Ficeae</taxon>
        <taxon>Ficus</taxon>
    </lineage>
</organism>
<sequence length="203" mass="21784">MIPRSHGGISSTGTSTGRGDDDGSGTSRSEIAAEVGRPAMIPREQALSIGEQPLMARGNPGDADRSPAIRLRLDGAAAIGAPIALELRSPSRTSGHGGDIFPPSGSRRSIAIFALAPPPPSSRSQPRRLRRDFAISEQPQNLLHRCTGRKRKERKIEREKVRSEEREERERERGGKSYGGCDPGGYRGWLGVAVADSLSLGRV</sequence>
<name>A0AA88DL29_FICCA</name>
<reference evidence="2" key="1">
    <citation type="submission" date="2023-07" db="EMBL/GenBank/DDBJ databases">
        <title>draft genome sequence of fig (Ficus carica).</title>
        <authorList>
            <person name="Takahashi T."/>
            <person name="Nishimura K."/>
        </authorList>
    </citation>
    <scope>NUCLEOTIDE SEQUENCE</scope>
</reference>
<gene>
    <name evidence="2" type="ORF">TIFTF001_026327</name>
</gene>
<feature type="region of interest" description="Disordered" evidence="1">
    <location>
        <begin position="87"/>
        <end position="185"/>
    </location>
</feature>
<keyword evidence="3" id="KW-1185">Reference proteome</keyword>
<proteinExistence type="predicted"/>
<protein>
    <submittedName>
        <fullName evidence="2">Uncharacterized protein</fullName>
    </submittedName>
</protein>
<dbReference type="Proteomes" id="UP001187192">
    <property type="component" value="Unassembled WGS sequence"/>
</dbReference>
<feature type="compositionally biased region" description="Gly residues" evidence="1">
    <location>
        <begin position="176"/>
        <end position="185"/>
    </location>
</feature>
<dbReference type="EMBL" id="BTGU01000069">
    <property type="protein sequence ID" value="GMN57218.1"/>
    <property type="molecule type" value="Genomic_DNA"/>
</dbReference>
<feature type="compositionally biased region" description="Basic and acidic residues" evidence="1">
    <location>
        <begin position="154"/>
        <end position="175"/>
    </location>
</feature>
<evidence type="ECO:0000256" key="1">
    <source>
        <dbReference type="SAM" id="MobiDB-lite"/>
    </source>
</evidence>
<comment type="caution">
    <text evidence="2">The sequence shown here is derived from an EMBL/GenBank/DDBJ whole genome shotgun (WGS) entry which is preliminary data.</text>
</comment>
<dbReference type="AlphaFoldDB" id="A0AA88DL29"/>